<evidence type="ECO:0000313" key="3">
    <source>
        <dbReference type="Proteomes" id="UP000183413"/>
    </source>
</evidence>
<reference evidence="2 3" key="1">
    <citation type="submission" date="2016-10" db="EMBL/GenBank/DDBJ databases">
        <authorList>
            <person name="de Groot N.N."/>
        </authorList>
    </citation>
    <scope>NUCLEOTIDE SEQUENCE [LARGE SCALE GENOMIC DNA]</scope>
    <source>
        <strain evidence="2 3">DSM 43067</strain>
    </source>
</reference>
<organism evidence="2 3">
    <name type="scientific">Actinomadura madurae</name>
    <dbReference type="NCBI Taxonomy" id="1993"/>
    <lineage>
        <taxon>Bacteria</taxon>
        <taxon>Bacillati</taxon>
        <taxon>Actinomycetota</taxon>
        <taxon>Actinomycetes</taxon>
        <taxon>Streptosporangiales</taxon>
        <taxon>Thermomonosporaceae</taxon>
        <taxon>Actinomadura</taxon>
    </lineage>
</organism>
<evidence type="ECO:0000313" key="2">
    <source>
        <dbReference type="EMBL" id="SFN44140.1"/>
    </source>
</evidence>
<gene>
    <name evidence="2" type="ORF">SAMN04489713_10215</name>
</gene>
<feature type="domain" description="DUF397" evidence="1">
    <location>
        <begin position="9"/>
        <end position="60"/>
    </location>
</feature>
<dbReference type="InterPro" id="IPR007278">
    <property type="entry name" value="DUF397"/>
</dbReference>
<proteinExistence type="predicted"/>
<dbReference type="OrthoDB" id="3482778at2"/>
<accession>A0A1I4Z2M2</accession>
<dbReference type="STRING" id="1993.SAMN04489713_10215"/>
<protein>
    <recommendedName>
        <fullName evidence="1">DUF397 domain-containing protein</fullName>
    </recommendedName>
</protein>
<dbReference type="EMBL" id="FOVH01000002">
    <property type="protein sequence ID" value="SFN44140.1"/>
    <property type="molecule type" value="Genomic_DNA"/>
</dbReference>
<dbReference type="InParanoid" id="A0A1I4Z2M2"/>
<dbReference type="Proteomes" id="UP000183413">
    <property type="component" value="Unassembled WGS sequence"/>
</dbReference>
<sequence length="65" mass="6988">MSTPTPDRTQWRKSSYSGANEGNCVEVADLNDQVAIRDSKAPETGHLALTRESFAALLSHLGGQT</sequence>
<name>A0A1I4Z2M2_9ACTN</name>
<evidence type="ECO:0000259" key="1">
    <source>
        <dbReference type="Pfam" id="PF04149"/>
    </source>
</evidence>
<dbReference type="Pfam" id="PF04149">
    <property type="entry name" value="DUF397"/>
    <property type="match status" value="1"/>
</dbReference>
<dbReference type="RefSeq" id="WP_075020180.1">
    <property type="nucleotide sequence ID" value="NZ_FOVH01000002.1"/>
</dbReference>
<dbReference type="AlphaFoldDB" id="A0A1I4Z2M2"/>
<keyword evidence="3" id="KW-1185">Reference proteome</keyword>